<dbReference type="EMBL" id="GBRH01202965">
    <property type="protein sequence ID" value="JAD94930.1"/>
    <property type="molecule type" value="Transcribed_RNA"/>
</dbReference>
<sequence>MVVALVVPVADPAPAGSDREGMIVVAVITAAGADTIRTDVFS</sequence>
<proteinExistence type="predicted"/>
<organism evidence="1">
    <name type="scientific">Arundo donax</name>
    <name type="common">Giant reed</name>
    <name type="synonym">Donax arundinaceus</name>
    <dbReference type="NCBI Taxonomy" id="35708"/>
    <lineage>
        <taxon>Eukaryota</taxon>
        <taxon>Viridiplantae</taxon>
        <taxon>Streptophyta</taxon>
        <taxon>Embryophyta</taxon>
        <taxon>Tracheophyta</taxon>
        <taxon>Spermatophyta</taxon>
        <taxon>Magnoliopsida</taxon>
        <taxon>Liliopsida</taxon>
        <taxon>Poales</taxon>
        <taxon>Poaceae</taxon>
        <taxon>PACMAD clade</taxon>
        <taxon>Arundinoideae</taxon>
        <taxon>Arundineae</taxon>
        <taxon>Arundo</taxon>
    </lineage>
</organism>
<name>A0A0A9EAI7_ARUDO</name>
<reference evidence="1" key="2">
    <citation type="journal article" date="2015" name="Data Brief">
        <title>Shoot transcriptome of the giant reed, Arundo donax.</title>
        <authorList>
            <person name="Barrero R.A."/>
            <person name="Guerrero F.D."/>
            <person name="Moolhuijzen P."/>
            <person name="Goolsby J.A."/>
            <person name="Tidwell J."/>
            <person name="Bellgard S.E."/>
            <person name="Bellgard M.I."/>
        </authorList>
    </citation>
    <scope>NUCLEOTIDE SEQUENCE</scope>
    <source>
        <tissue evidence="1">Shoot tissue taken approximately 20 cm above the soil surface</tissue>
    </source>
</reference>
<accession>A0A0A9EAI7</accession>
<reference evidence="1" key="1">
    <citation type="submission" date="2014-09" db="EMBL/GenBank/DDBJ databases">
        <authorList>
            <person name="Magalhaes I.L.F."/>
            <person name="Oliveira U."/>
            <person name="Santos F.R."/>
            <person name="Vidigal T.H.D.A."/>
            <person name="Brescovit A.D."/>
            <person name="Santos A.J."/>
        </authorList>
    </citation>
    <scope>NUCLEOTIDE SEQUENCE</scope>
    <source>
        <tissue evidence="1">Shoot tissue taken approximately 20 cm above the soil surface</tissue>
    </source>
</reference>
<protein>
    <submittedName>
        <fullName evidence="1">Uncharacterized protein</fullName>
    </submittedName>
</protein>
<dbReference type="AlphaFoldDB" id="A0A0A9EAI7"/>
<evidence type="ECO:0000313" key="1">
    <source>
        <dbReference type="EMBL" id="JAD94930.1"/>
    </source>
</evidence>